<dbReference type="EMBL" id="KZ308503">
    <property type="protein sequence ID" value="KAG8230685.1"/>
    <property type="molecule type" value="Genomic_DNA"/>
</dbReference>
<dbReference type="InterPro" id="IPR010997">
    <property type="entry name" value="HRDC-like_sf"/>
</dbReference>
<comment type="subcellular location">
    <subcellularLocation>
        <location evidence="2">Cell membrane</location>
        <topology evidence="2">Peripheral membrane protein</topology>
        <orientation evidence="2">Cytoplasmic side</orientation>
    </subcellularLocation>
    <subcellularLocation>
        <location evidence="1">Nucleus</location>
    </subcellularLocation>
</comment>
<comment type="function">
    <text evidence="12">DNA-dependent RNA polymerase catalyzes the transcription of DNA into RNA using the four ribonucleoside triphosphates as substrates. Specific peripheric component of RNA polymerase III (Pol III) which synthesizes small non-coding RNAs including 5S rRNA, snRNAs, tRNAs and miRNAs from at least 500 distinct genomic loci. With POLR3H/RPC8 forms a mobile stalk that protrudes from Pol III core and functions primarily in transcription initiation. Pol III plays a key role in sensing and limiting infection by intracellular bacteria and DNA viruses. Acts as nuclear and cytosolic DNA sensor involved in innate immune response. Can sense non-self dsDNA that serves as template for transcription into dsRNA. The non-self RNA polymerase III transcripts, such as Epstein-Barr virus-encoded RNAs (EBERs) induce type I interferon and NF-kappa-B through the RIG-I pathway.</text>
</comment>
<feature type="compositionally biased region" description="Acidic residues" evidence="14">
    <location>
        <begin position="131"/>
        <end position="140"/>
    </location>
</feature>
<dbReference type="FunFam" id="1.20.1250.40:FF:000002">
    <property type="entry name" value="DNA-directed RNA polymerase III subunit RPC9"/>
    <property type="match status" value="1"/>
</dbReference>
<dbReference type="GO" id="GO:0006384">
    <property type="term" value="P:transcription initiation at RNA polymerase III promoter"/>
    <property type="evidence" value="ECO:0007669"/>
    <property type="project" value="InterPro"/>
</dbReference>
<evidence type="ECO:0000256" key="12">
    <source>
        <dbReference type="ARBA" id="ARBA00045808"/>
    </source>
</evidence>
<dbReference type="Gene3D" id="1.20.1250.40">
    <property type="match status" value="1"/>
</dbReference>
<dbReference type="SMART" id="SM00657">
    <property type="entry name" value="RPOL4c"/>
    <property type="match status" value="1"/>
</dbReference>
<sequence length="140" mass="15702">METVKANAAVLCNYEVLTLLEDLRKQPKIGNRKNQLATVAYETTKYLKGTPCCNQTPESIQNFLKAVAPFGLTKAEKLMLVNLRPSTPVEIQLVIEESEERMTDAQVEQLLEVIGQHLPLDPNAPVKEEAQNELEEEPDL</sequence>
<feature type="region of interest" description="Disordered" evidence="14">
    <location>
        <begin position="121"/>
        <end position="140"/>
    </location>
</feature>
<gene>
    <name evidence="16" type="ORF">J437_LFUL010762</name>
</gene>
<evidence type="ECO:0000256" key="10">
    <source>
        <dbReference type="ARBA" id="ARBA00043924"/>
    </source>
</evidence>
<dbReference type="PANTHER" id="PTHR15561">
    <property type="entry name" value="CALCITONIN GENE-RELATED PEPTIDE-RECEPTOR COMPONENT PROTEIN"/>
    <property type="match status" value="1"/>
</dbReference>
<evidence type="ECO:0000256" key="7">
    <source>
        <dbReference type="ARBA" id="ARBA00023136"/>
    </source>
</evidence>
<evidence type="ECO:0000313" key="17">
    <source>
        <dbReference type="Proteomes" id="UP000792457"/>
    </source>
</evidence>
<keyword evidence="7" id="KW-0472">Membrane</keyword>
<name>A0A8K0KBH2_LADFU</name>
<evidence type="ECO:0000313" key="16">
    <source>
        <dbReference type="EMBL" id="KAG8230685.1"/>
    </source>
</evidence>
<organism evidence="16 17">
    <name type="scientific">Ladona fulva</name>
    <name type="common">Scarce chaser dragonfly</name>
    <name type="synonym">Libellula fulva</name>
    <dbReference type="NCBI Taxonomy" id="123851"/>
    <lineage>
        <taxon>Eukaryota</taxon>
        <taxon>Metazoa</taxon>
        <taxon>Ecdysozoa</taxon>
        <taxon>Arthropoda</taxon>
        <taxon>Hexapoda</taxon>
        <taxon>Insecta</taxon>
        <taxon>Pterygota</taxon>
        <taxon>Palaeoptera</taxon>
        <taxon>Odonata</taxon>
        <taxon>Epiprocta</taxon>
        <taxon>Anisoptera</taxon>
        <taxon>Libelluloidea</taxon>
        <taxon>Libellulidae</taxon>
        <taxon>Ladona</taxon>
    </lineage>
</organism>
<keyword evidence="17" id="KW-1185">Reference proteome</keyword>
<dbReference type="Proteomes" id="UP000792457">
    <property type="component" value="Unassembled WGS sequence"/>
</dbReference>
<accession>A0A8K0KBH2</accession>
<proteinExistence type="inferred from homology"/>
<evidence type="ECO:0000256" key="11">
    <source>
        <dbReference type="ARBA" id="ARBA00044007"/>
    </source>
</evidence>
<comment type="subunit">
    <text evidence="11">Component of the RNA polymerase III complex consisting of 17 subunits: a ten-subunit horseshoe-shaped catalytic core composed of POLR3A/RPC1, POLR3B/RPC2, POLR1C/RPAC1, POLR1D/RPAC2, POLR3K/RPC10, POLR2E/RPABC1, POLR2F/RPABC2, POLR2H/RPABC3, POLR2K/RPABC4 and POLR2L/RPABC5; a mobile stalk composed of two subunits POLR3H/RPC8 and CRCP/RPC9, protruding from the core and functioning primarily in transcription initiation; and additional subunits homologous to general transcription factors of the RNA polymerase II machinery, POLR3C/RPC3-POLR3F/RPC6-POLR3G/RPC7 heterotrimer required for transcription initiation and POLR3D/RPC4-POLR3E/RPC5 heterodimer involved in both transcription initiation and termination.</text>
</comment>
<dbReference type="InterPro" id="IPR038846">
    <property type="entry name" value="RPC9"/>
</dbReference>
<evidence type="ECO:0000256" key="14">
    <source>
        <dbReference type="SAM" id="MobiDB-lite"/>
    </source>
</evidence>
<dbReference type="GO" id="GO:0005666">
    <property type="term" value="C:RNA polymerase III complex"/>
    <property type="evidence" value="ECO:0007669"/>
    <property type="project" value="InterPro"/>
</dbReference>
<comment type="similarity">
    <text evidence="3">Belongs to the eukaryotic RPC9 RNA polymerase subunit family.</text>
</comment>
<dbReference type="GO" id="GO:0005886">
    <property type="term" value="C:plasma membrane"/>
    <property type="evidence" value="ECO:0007669"/>
    <property type="project" value="UniProtKB-SubCell"/>
</dbReference>
<keyword evidence="8" id="KW-0804">Transcription</keyword>
<reference evidence="16" key="2">
    <citation type="submission" date="2017-10" db="EMBL/GenBank/DDBJ databases">
        <title>Ladona fulva Genome sequencing and assembly.</title>
        <authorList>
            <person name="Murali S."/>
            <person name="Richards S."/>
            <person name="Bandaranaike D."/>
            <person name="Bellair M."/>
            <person name="Blankenburg K."/>
            <person name="Chao H."/>
            <person name="Dinh H."/>
            <person name="Doddapaneni H."/>
            <person name="Dugan-Rocha S."/>
            <person name="Elkadiri S."/>
            <person name="Gnanaolivu R."/>
            <person name="Hernandez B."/>
            <person name="Skinner E."/>
            <person name="Javaid M."/>
            <person name="Lee S."/>
            <person name="Li M."/>
            <person name="Ming W."/>
            <person name="Munidasa M."/>
            <person name="Muniz J."/>
            <person name="Nguyen L."/>
            <person name="Hughes D."/>
            <person name="Osuji N."/>
            <person name="Pu L.-L."/>
            <person name="Puazo M."/>
            <person name="Qu C."/>
            <person name="Quiroz J."/>
            <person name="Raj R."/>
            <person name="Weissenberger G."/>
            <person name="Xin Y."/>
            <person name="Zou X."/>
            <person name="Han Y."/>
            <person name="Worley K."/>
            <person name="Muzny D."/>
            <person name="Gibbs R."/>
        </authorList>
    </citation>
    <scope>NUCLEOTIDE SEQUENCE</scope>
    <source>
        <strain evidence="16">Sampled in the wild</strain>
    </source>
</reference>
<evidence type="ECO:0000259" key="15">
    <source>
        <dbReference type="SMART" id="SM00657"/>
    </source>
</evidence>
<dbReference type="InterPro" id="IPR005574">
    <property type="entry name" value="Rpb4/RPC9"/>
</dbReference>
<comment type="function">
    <text evidence="10">Accessory protein for the calcitonin gene-related peptide (CGRP) receptor. It modulates CGRP responsiveness in a variety of tissues.</text>
</comment>
<comment type="caution">
    <text evidence="16">The sequence shown here is derived from an EMBL/GenBank/DDBJ whole genome shotgun (WGS) entry which is preliminary data.</text>
</comment>
<dbReference type="InterPro" id="IPR006590">
    <property type="entry name" value="RNA_pol_Rpb4/RPC9_core"/>
</dbReference>
<evidence type="ECO:0000256" key="4">
    <source>
        <dbReference type="ARBA" id="ARBA00016672"/>
    </source>
</evidence>
<keyword evidence="6" id="KW-0240">DNA-directed RNA polymerase</keyword>
<dbReference type="Pfam" id="PF03874">
    <property type="entry name" value="RNA_pol_Rpb4"/>
    <property type="match status" value="1"/>
</dbReference>
<reference evidence="16" key="1">
    <citation type="submission" date="2013-04" db="EMBL/GenBank/DDBJ databases">
        <authorList>
            <person name="Qu J."/>
            <person name="Murali S.C."/>
            <person name="Bandaranaike D."/>
            <person name="Bellair M."/>
            <person name="Blankenburg K."/>
            <person name="Chao H."/>
            <person name="Dinh H."/>
            <person name="Doddapaneni H."/>
            <person name="Downs B."/>
            <person name="Dugan-Rocha S."/>
            <person name="Elkadiri S."/>
            <person name="Gnanaolivu R.D."/>
            <person name="Hernandez B."/>
            <person name="Javaid M."/>
            <person name="Jayaseelan J.C."/>
            <person name="Lee S."/>
            <person name="Li M."/>
            <person name="Ming W."/>
            <person name="Munidasa M."/>
            <person name="Muniz J."/>
            <person name="Nguyen L."/>
            <person name="Ongeri F."/>
            <person name="Osuji N."/>
            <person name="Pu L.-L."/>
            <person name="Puazo M."/>
            <person name="Qu C."/>
            <person name="Quiroz J."/>
            <person name="Raj R."/>
            <person name="Weissenberger G."/>
            <person name="Xin Y."/>
            <person name="Zou X."/>
            <person name="Han Y."/>
            <person name="Richards S."/>
            <person name="Worley K."/>
            <person name="Muzny D."/>
            <person name="Gibbs R."/>
        </authorList>
    </citation>
    <scope>NUCLEOTIDE SEQUENCE</scope>
    <source>
        <strain evidence="16">Sampled in the wild</strain>
    </source>
</reference>
<keyword evidence="5" id="KW-1003">Cell membrane</keyword>
<dbReference type="SUPFAM" id="SSF47819">
    <property type="entry name" value="HRDC-like"/>
    <property type="match status" value="1"/>
</dbReference>
<evidence type="ECO:0000256" key="13">
    <source>
        <dbReference type="ARBA" id="ARBA00073026"/>
    </source>
</evidence>
<feature type="domain" description="RNA polymerase Rpb4/RPC9 core" evidence="15">
    <location>
        <begin position="1"/>
        <end position="121"/>
    </location>
</feature>
<dbReference type="InterPro" id="IPR038324">
    <property type="entry name" value="Rpb4/RPC9_sf"/>
</dbReference>
<evidence type="ECO:0000256" key="8">
    <source>
        <dbReference type="ARBA" id="ARBA00023163"/>
    </source>
</evidence>
<keyword evidence="9" id="KW-0539">Nucleus</keyword>
<evidence type="ECO:0000256" key="6">
    <source>
        <dbReference type="ARBA" id="ARBA00022478"/>
    </source>
</evidence>
<dbReference type="PANTHER" id="PTHR15561:SF0">
    <property type="entry name" value="DNA-DIRECTED RNA POLYMERASE III SUBUNIT RPC9"/>
    <property type="match status" value="1"/>
</dbReference>
<evidence type="ECO:0000256" key="1">
    <source>
        <dbReference type="ARBA" id="ARBA00004123"/>
    </source>
</evidence>
<protein>
    <recommendedName>
        <fullName evidence="4">DNA-directed RNA polymerase III subunit RPC9</fullName>
    </recommendedName>
    <alternativeName>
        <fullName evidence="13">DNA-directed RNA polymerase III subunit rpc9</fullName>
    </alternativeName>
</protein>
<dbReference type="OrthoDB" id="1746530at2759"/>
<evidence type="ECO:0000256" key="3">
    <source>
        <dbReference type="ARBA" id="ARBA00006898"/>
    </source>
</evidence>
<evidence type="ECO:0000256" key="9">
    <source>
        <dbReference type="ARBA" id="ARBA00023242"/>
    </source>
</evidence>
<evidence type="ECO:0000256" key="2">
    <source>
        <dbReference type="ARBA" id="ARBA00004413"/>
    </source>
</evidence>
<evidence type="ECO:0000256" key="5">
    <source>
        <dbReference type="ARBA" id="ARBA00022475"/>
    </source>
</evidence>
<dbReference type="GO" id="GO:0000166">
    <property type="term" value="F:nucleotide binding"/>
    <property type="evidence" value="ECO:0007669"/>
    <property type="project" value="InterPro"/>
</dbReference>
<dbReference type="AlphaFoldDB" id="A0A8K0KBH2"/>